<evidence type="ECO:0000256" key="4">
    <source>
        <dbReference type="SAM" id="MobiDB-lite"/>
    </source>
</evidence>
<keyword evidence="6" id="KW-1185">Reference proteome</keyword>
<evidence type="ECO:0000313" key="5">
    <source>
        <dbReference type="EMBL" id="KAG7312406.1"/>
    </source>
</evidence>
<evidence type="ECO:0000256" key="3">
    <source>
        <dbReference type="ARBA" id="ARBA00023193"/>
    </source>
</evidence>
<organism evidence="5 6">
    <name type="scientific">Plutella xylostella</name>
    <name type="common">Diamondback moth</name>
    <name type="synonym">Plutella maculipennis</name>
    <dbReference type="NCBI Taxonomy" id="51655"/>
    <lineage>
        <taxon>Eukaryota</taxon>
        <taxon>Metazoa</taxon>
        <taxon>Ecdysozoa</taxon>
        <taxon>Arthropoda</taxon>
        <taxon>Hexapoda</taxon>
        <taxon>Insecta</taxon>
        <taxon>Pterygota</taxon>
        <taxon>Neoptera</taxon>
        <taxon>Endopterygota</taxon>
        <taxon>Lepidoptera</taxon>
        <taxon>Glossata</taxon>
        <taxon>Ditrysia</taxon>
        <taxon>Yponomeutoidea</taxon>
        <taxon>Plutellidae</taxon>
        <taxon>Plutella</taxon>
    </lineage>
</organism>
<dbReference type="Pfam" id="PF05456">
    <property type="entry name" value="eIF_4EBP"/>
    <property type="match status" value="1"/>
</dbReference>
<gene>
    <name evidence="5" type="ORF">JYU34_001901</name>
</gene>
<name>A0ABQ7R564_PLUXY</name>
<evidence type="ECO:0000313" key="6">
    <source>
        <dbReference type="Proteomes" id="UP000823941"/>
    </source>
</evidence>
<reference evidence="5 6" key="1">
    <citation type="submission" date="2021-06" db="EMBL/GenBank/DDBJ databases">
        <title>A haploid diamondback moth (Plutella xylostella L.) genome assembly resolves 31 chromosomes and identifies a diamide resistance mutation.</title>
        <authorList>
            <person name="Ward C.M."/>
            <person name="Perry K.D."/>
            <person name="Baker G."/>
            <person name="Powis K."/>
            <person name="Heckel D.G."/>
            <person name="Baxter S.W."/>
        </authorList>
    </citation>
    <scope>NUCLEOTIDE SEQUENCE [LARGE SCALE GENOMIC DNA]</scope>
    <source>
        <strain evidence="5 6">LV</strain>
        <tissue evidence="5">Single pupa</tissue>
    </source>
</reference>
<dbReference type="InterPro" id="IPR008606">
    <property type="entry name" value="EIF4EBP"/>
</dbReference>
<proteinExistence type="inferred from homology"/>
<dbReference type="PANTHER" id="PTHR12669">
    <property type="entry name" value="EUKARYOTIC TRANSLATION INITIATION FACTOR 4E-BINDING PROTEIN"/>
    <property type="match status" value="1"/>
</dbReference>
<evidence type="ECO:0000256" key="2">
    <source>
        <dbReference type="ARBA" id="ARBA00022845"/>
    </source>
</evidence>
<keyword evidence="3" id="KW-0652">Protein synthesis inhibitor</keyword>
<feature type="compositionally biased region" description="Polar residues" evidence="4">
    <location>
        <begin position="1"/>
        <end position="16"/>
    </location>
</feature>
<dbReference type="Proteomes" id="UP000823941">
    <property type="component" value="Chromosome 3"/>
</dbReference>
<dbReference type="EMBL" id="JAHIBW010000003">
    <property type="protein sequence ID" value="KAG7312406.1"/>
    <property type="molecule type" value="Genomic_DNA"/>
</dbReference>
<sequence>MSASPIARQTTVSQAIPTRRVLITDPAQMPDVYSSTPGGTVYSTTPGGTRIIYEKSFLMSLSKSPISQTPPKCALPAAMMKNPGSGPVLQTSGQKNRSNSISFDESQETFSMDL</sequence>
<keyword evidence="2" id="KW-0810">Translation regulation</keyword>
<feature type="region of interest" description="Disordered" evidence="4">
    <location>
        <begin position="1"/>
        <end position="41"/>
    </location>
</feature>
<accession>A0ABQ7R564</accession>
<comment type="similarity">
    <text evidence="1">Belongs to the eIF4E-binding protein family.</text>
</comment>
<dbReference type="PANTHER" id="PTHR12669:SF12">
    <property type="entry name" value="EUKARYOTIC TRANSLATION INITIATION FACTOR 4E-BINDING PROTEIN"/>
    <property type="match status" value="1"/>
</dbReference>
<protein>
    <submittedName>
        <fullName evidence="5">Uncharacterized protein</fullName>
    </submittedName>
</protein>
<feature type="region of interest" description="Disordered" evidence="4">
    <location>
        <begin position="77"/>
        <end position="114"/>
    </location>
</feature>
<feature type="compositionally biased region" description="Polar residues" evidence="4">
    <location>
        <begin position="88"/>
        <end position="114"/>
    </location>
</feature>
<evidence type="ECO:0000256" key="1">
    <source>
        <dbReference type="ARBA" id="ARBA00005480"/>
    </source>
</evidence>
<comment type="caution">
    <text evidence="5">The sequence shown here is derived from an EMBL/GenBank/DDBJ whole genome shotgun (WGS) entry which is preliminary data.</text>
</comment>